<proteinExistence type="predicted"/>
<dbReference type="GO" id="GO:0005975">
    <property type="term" value="P:carbohydrate metabolic process"/>
    <property type="evidence" value="ECO:0007669"/>
    <property type="project" value="InterPro"/>
</dbReference>
<keyword evidence="1" id="KW-0378">Hydrolase</keyword>
<dbReference type="RefSeq" id="WP_022613035.1">
    <property type="nucleotide sequence ID" value="NZ_LK391965.1"/>
</dbReference>
<evidence type="ECO:0000256" key="1">
    <source>
        <dbReference type="ARBA" id="ARBA00022801"/>
    </source>
</evidence>
<dbReference type="GO" id="GO:0005576">
    <property type="term" value="C:extracellular region"/>
    <property type="evidence" value="ECO:0007669"/>
    <property type="project" value="InterPro"/>
</dbReference>
<reference evidence="4 5" key="1">
    <citation type="journal article" date="2013" name="ISME J.">
        <title>Comparative genomics of pathogenic lineages of Vibrio nigripulchritudo identifies virulence-associated traits.</title>
        <authorList>
            <person name="Goudenege D."/>
            <person name="Labreuche Y."/>
            <person name="Krin E."/>
            <person name="Ansquer D."/>
            <person name="Mangenot S."/>
            <person name="Calteau A."/>
            <person name="Medigue C."/>
            <person name="Mazel D."/>
            <person name="Polz M.F."/>
            <person name="Le Roux F."/>
        </authorList>
    </citation>
    <scope>NUCLEOTIDE SEQUENCE [LARGE SCALE GENOMIC DNA]</scope>
    <source>
        <strain evidence="4 5">SOn1</strain>
    </source>
</reference>
<dbReference type="EMBL" id="CAOF01000149">
    <property type="protein sequence ID" value="CCO48595.1"/>
    <property type="molecule type" value="Genomic_DNA"/>
</dbReference>
<organism evidence="4 5">
    <name type="scientific">Vibrio nigripulchritudo SOn1</name>
    <dbReference type="NCBI Taxonomy" id="1238450"/>
    <lineage>
        <taxon>Bacteria</taxon>
        <taxon>Pseudomonadati</taxon>
        <taxon>Pseudomonadota</taxon>
        <taxon>Gammaproteobacteria</taxon>
        <taxon>Vibrionales</taxon>
        <taxon>Vibrionaceae</taxon>
        <taxon>Vibrio</taxon>
    </lineage>
</organism>
<protein>
    <submittedName>
        <fullName evidence="4">Carbohydrate-binding family V/XII protein</fullName>
    </submittedName>
</protein>
<dbReference type="AlphaFoldDB" id="A0AAV2VVX0"/>
<dbReference type="GO" id="GO:0030246">
    <property type="term" value="F:carbohydrate binding"/>
    <property type="evidence" value="ECO:0007669"/>
    <property type="project" value="InterPro"/>
</dbReference>
<dbReference type="InterPro" id="IPR003610">
    <property type="entry name" value="CBM5/12"/>
</dbReference>
<comment type="caution">
    <text evidence="4">The sequence shown here is derived from an EMBL/GenBank/DDBJ whole genome shotgun (WGS) entry which is preliminary data.</text>
</comment>
<dbReference type="Gene3D" id="2.10.10.20">
    <property type="entry name" value="Carbohydrate-binding module superfamily 5/12"/>
    <property type="match status" value="1"/>
</dbReference>
<dbReference type="CDD" id="cd12215">
    <property type="entry name" value="ChiC_BD"/>
    <property type="match status" value="1"/>
</dbReference>
<dbReference type="GO" id="GO:0004553">
    <property type="term" value="F:hydrolase activity, hydrolyzing O-glycosyl compounds"/>
    <property type="evidence" value="ECO:0007669"/>
    <property type="project" value="InterPro"/>
</dbReference>
<dbReference type="SMART" id="SM00495">
    <property type="entry name" value="ChtBD3"/>
    <property type="match status" value="1"/>
</dbReference>
<sequence length="215" mass="24039">MKKHLIALSVIGSCISFGASANWTLAYHHDKHGNALNGQLCQLVDAVEAGQEVRVLQDSGSSKALTTAEYVYTKGGKVFAELTSNISLTFQGDKLLHQQNAYHWFATVDTSGYRHMARWNVGEHVNRGYNSDQVEIKWFVNTDKPLGIFNSTCNGDGDNDPSTPDLTKVPEWSKTQEYKGGEVVKFANKYYYARHWTRGQEPVDSASGPWTELKF</sequence>
<gene>
    <name evidence="4" type="ORF">VIBNISOn1_560132</name>
</gene>
<evidence type="ECO:0000256" key="2">
    <source>
        <dbReference type="SAM" id="SignalP"/>
    </source>
</evidence>
<feature type="domain" description="Chitin-binding type-3" evidence="3">
    <location>
        <begin position="169"/>
        <end position="213"/>
    </location>
</feature>
<feature type="signal peptide" evidence="2">
    <location>
        <begin position="1"/>
        <end position="21"/>
    </location>
</feature>
<dbReference type="InterPro" id="IPR036573">
    <property type="entry name" value="CBM_sf_5/12"/>
</dbReference>
<feature type="chain" id="PRO_5043315436" evidence="2">
    <location>
        <begin position="22"/>
        <end position="215"/>
    </location>
</feature>
<dbReference type="SUPFAM" id="SSF51055">
    <property type="entry name" value="Carbohydrate binding domain"/>
    <property type="match status" value="1"/>
</dbReference>
<evidence type="ECO:0000313" key="4">
    <source>
        <dbReference type="EMBL" id="CCO48595.1"/>
    </source>
</evidence>
<dbReference type="Proteomes" id="UP000018211">
    <property type="component" value="Unassembled WGS sequence"/>
</dbReference>
<name>A0AAV2VVX0_9VIBR</name>
<evidence type="ECO:0000259" key="3">
    <source>
        <dbReference type="SMART" id="SM00495"/>
    </source>
</evidence>
<evidence type="ECO:0000313" key="5">
    <source>
        <dbReference type="Proteomes" id="UP000018211"/>
    </source>
</evidence>
<accession>A0AAV2VVX0</accession>
<keyword evidence="2" id="KW-0732">Signal</keyword>